<evidence type="ECO:0000313" key="3">
    <source>
        <dbReference type="Proteomes" id="UP000261212"/>
    </source>
</evidence>
<dbReference type="Pfam" id="PF01381">
    <property type="entry name" value="HTH_3"/>
    <property type="match status" value="1"/>
</dbReference>
<protein>
    <submittedName>
        <fullName evidence="2">XRE family transcriptional regulator</fullName>
    </submittedName>
</protein>
<dbReference type="Gene3D" id="1.10.260.40">
    <property type="entry name" value="lambda repressor-like DNA-binding domains"/>
    <property type="match status" value="1"/>
</dbReference>
<dbReference type="Proteomes" id="UP000261212">
    <property type="component" value="Unassembled WGS sequence"/>
</dbReference>
<dbReference type="EMBL" id="QUSM01000003">
    <property type="protein sequence ID" value="RGD74174.1"/>
    <property type="molecule type" value="Genomic_DNA"/>
</dbReference>
<dbReference type="SMART" id="SM00530">
    <property type="entry name" value="HTH_XRE"/>
    <property type="match status" value="1"/>
</dbReference>
<evidence type="ECO:0000313" key="2">
    <source>
        <dbReference type="EMBL" id="RGD74174.1"/>
    </source>
</evidence>
<reference evidence="2 3" key="1">
    <citation type="submission" date="2018-08" db="EMBL/GenBank/DDBJ databases">
        <title>A genome reference for cultivated species of the human gut microbiota.</title>
        <authorList>
            <person name="Zou Y."/>
            <person name="Xue W."/>
            <person name="Luo G."/>
        </authorList>
    </citation>
    <scope>NUCLEOTIDE SEQUENCE [LARGE SCALE GENOMIC DNA]</scope>
    <source>
        <strain evidence="2 3">AM25-6</strain>
    </source>
</reference>
<dbReference type="GO" id="GO:0003677">
    <property type="term" value="F:DNA binding"/>
    <property type="evidence" value="ECO:0007669"/>
    <property type="project" value="InterPro"/>
</dbReference>
<organism evidence="2 3">
    <name type="scientific">Anaerofustis stercorihominis</name>
    <dbReference type="NCBI Taxonomy" id="214853"/>
    <lineage>
        <taxon>Bacteria</taxon>
        <taxon>Bacillati</taxon>
        <taxon>Bacillota</taxon>
        <taxon>Clostridia</taxon>
        <taxon>Eubacteriales</taxon>
        <taxon>Eubacteriaceae</taxon>
        <taxon>Anaerofustis</taxon>
    </lineage>
</organism>
<dbReference type="CDD" id="cd00093">
    <property type="entry name" value="HTH_XRE"/>
    <property type="match status" value="1"/>
</dbReference>
<feature type="domain" description="HTH cro/C1-type" evidence="1">
    <location>
        <begin position="15"/>
        <end position="74"/>
    </location>
</feature>
<dbReference type="PROSITE" id="PS50943">
    <property type="entry name" value="HTH_CROC1"/>
    <property type="match status" value="1"/>
</dbReference>
<proteinExistence type="predicted"/>
<gene>
    <name evidence="2" type="ORF">DW687_05245</name>
</gene>
<accession>A0A3E3DY24</accession>
<name>A0A3E3DY24_9FIRM</name>
<evidence type="ECO:0000259" key="1">
    <source>
        <dbReference type="PROSITE" id="PS50943"/>
    </source>
</evidence>
<sequence length="80" mass="9252">MSTKLKQDISIGDNLRLLRQNKKLSQEQVATKLQTMGIPMSREILSQMERGQYSIRISVLISLKKIYNVSYEDFFKGLSI</sequence>
<dbReference type="RefSeq" id="WP_117532017.1">
    <property type="nucleotide sequence ID" value="NZ_QUSM01000003.1"/>
</dbReference>
<comment type="caution">
    <text evidence="2">The sequence shown here is derived from an EMBL/GenBank/DDBJ whole genome shotgun (WGS) entry which is preliminary data.</text>
</comment>
<dbReference type="SUPFAM" id="SSF47413">
    <property type="entry name" value="lambda repressor-like DNA-binding domains"/>
    <property type="match status" value="1"/>
</dbReference>
<dbReference type="InterPro" id="IPR010982">
    <property type="entry name" value="Lambda_DNA-bd_dom_sf"/>
</dbReference>
<dbReference type="AlphaFoldDB" id="A0A3E3DY24"/>
<dbReference type="InterPro" id="IPR001387">
    <property type="entry name" value="Cro/C1-type_HTH"/>
</dbReference>